<dbReference type="PANTHER" id="PTHR24421:SF10">
    <property type="entry name" value="NITRATE_NITRITE SENSOR PROTEIN NARQ"/>
    <property type="match status" value="1"/>
</dbReference>
<dbReference type="Gene3D" id="1.20.5.1930">
    <property type="match status" value="1"/>
</dbReference>
<feature type="transmembrane region" description="Helical" evidence="9">
    <location>
        <begin position="215"/>
        <end position="232"/>
    </location>
</feature>
<evidence type="ECO:0000256" key="4">
    <source>
        <dbReference type="ARBA" id="ARBA00022679"/>
    </source>
</evidence>
<dbReference type="EMBL" id="JBHUKR010000007">
    <property type="protein sequence ID" value="MFD2417952.1"/>
    <property type="molecule type" value="Genomic_DNA"/>
</dbReference>
<keyword evidence="5" id="KW-0547">Nucleotide-binding</keyword>
<evidence type="ECO:0000313" key="12">
    <source>
        <dbReference type="Proteomes" id="UP001597417"/>
    </source>
</evidence>
<evidence type="ECO:0000256" key="2">
    <source>
        <dbReference type="ARBA" id="ARBA00012438"/>
    </source>
</evidence>
<evidence type="ECO:0000256" key="1">
    <source>
        <dbReference type="ARBA" id="ARBA00000085"/>
    </source>
</evidence>
<evidence type="ECO:0000256" key="9">
    <source>
        <dbReference type="SAM" id="Phobius"/>
    </source>
</evidence>
<keyword evidence="9" id="KW-0812">Transmembrane</keyword>
<dbReference type="CDD" id="cd16917">
    <property type="entry name" value="HATPase_UhpB-NarQ-NarX-like"/>
    <property type="match status" value="1"/>
</dbReference>
<dbReference type="RefSeq" id="WP_378265927.1">
    <property type="nucleotide sequence ID" value="NZ_JBHUKR010000007.1"/>
</dbReference>
<proteinExistence type="predicted"/>
<gene>
    <name evidence="11" type="ORF">ACFSXZ_16625</name>
</gene>
<dbReference type="Proteomes" id="UP001597417">
    <property type="component" value="Unassembled WGS sequence"/>
</dbReference>
<evidence type="ECO:0000256" key="6">
    <source>
        <dbReference type="ARBA" id="ARBA00022777"/>
    </source>
</evidence>
<dbReference type="InterPro" id="IPR011712">
    <property type="entry name" value="Sig_transdc_His_kin_sub3_dim/P"/>
</dbReference>
<feature type="domain" description="Signal transduction histidine kinase subgroup 3 dimerisation and phosphoacceptor" evidence="10">
    <location>
        <begin position="365"/>
        <end position="431"/>
    </location>
</feature>
<feature type="transmembrane region" description="Helical" evidence="9">
    <location>
        <begin position="269"/>
        <end position="288"/>
    </location>
</feature>
<accession>A0ABW5FVZ3</accession>
<name>A0ABW5FVZ3_9PSEU</name>
<feature type="transmembrane region" description="Helical" evidence="9">
    <location>
        <begin position="239"/>
        <end position="257"/>
    </location>
</feature>
<feature type="transmembrane region" description="Helical" evidence="9">
    <location>
        <begin position="295"/>
        <end position="313"/>
    </location>
</feature>
<comment type="catalytic activity">
    <reaction evidence="1">
        <text>ATP + protein L-histidine = ADP + protein N-phospho-L-histidine.</text>
        <dbReference type="EC" id="2.7.13.3"/>
    </reaction>
</comment>
<feature type="transmembrane region" description="Helical" evidence="9">
    <location>
        <begin position="47"/>
        <end position="63"/>
    </location>
</feature>
<dbReference type="InterPro" id="IPR036890">
    <property type="entry name" value="HATPase_C_sf"/>
</dbReference>
<keyword evidence="7" id="KW-0067">ATP-binding</keyword>
<keyword evidence="9" id="KW-0472">Membrane</keyword>
<keyword evidence="12" id="KW-1185">Reference proteome</keyword>
<dbReference type="GO" id="GO:0016301">
    <property type="term" value="F:kinase activity"/>
    <property type="evidence" value="ECO:0007669"/>
    <property type="project" value="UniProtKB-KW"/>
</dbReference>
<organism evidence="11 12">
    <name type="scientific">Amycolatopsis pigmentata</name>
    <dbReference type="NCBI Taxonomy" id="450801"/>
    <lineage>
        <taxon>Bacteria</taxon>
        <taxon>Bacillati</taxon>
        <taxon>Actinomycetota</taxon>
        <taxon>Actinomycetes</taxon>
        <taxon>Pseudonocardiales</taxon>
        <taxon>Pseudonocardiaceae</taxon>
        <taxon>Amycolatopsis</taxon>
    </lineage>
</organism>
<comment type="caution">
    <text evidence="11">The sequence shown here is derived from an EMBL/GenBank/DDBJ whole genome shotgun (WGS) entry which is preliminary data.</text>
</comment>
<evidence type="ECO:0000256" key="7">
    <source>
        <dbReference type="ARBA" id="ARBA00022840"/>
    </source>
</evidence>
<dbReference type="InterPro" id="IPR050482">
    <property type="entry name" value="Sensor_HK_TwoCompSys"/>
</dbReference>
<keyword evidence="9" id="KW-1133">Transmembrane helix</keyword>
<keyword evidence="4" id="KW-0808">Transferase</keyword>
<evidence type="ECO:0000313" key="11">
    <source>
        <dbReference type="EMBL" id="MFD2417952.1"/>
    </source>
</evidence>
<evidence type="ECO:0000256" key="8">
    <source>
        <dbReference type="ARBA" id="ARBA00023012"/>
    </source>
</evidence>
<keyword evidence="3" id="KW-0597">Phosphoprotein</keyword>
<reference evidence="12" key="1">
    <citation type="journal article" date="2019" name="Int. J. Syst. Evol. Microbiol.">
        <title>The Global Catalogue of Microorganisms (GCM) 10K type strain sequencing project: providing services to taxonomists for standard genome sequencing and annotation.</title>
        <authorList>
            <consortium name="The Broad Institute Genomics Platform"/>
            <consortium name="The Broad Institute Genome Sequencing Center for Infectious Disease"/>
            <person name="Wu L."/>
            <person name="Ma J."/>
        </authorList>
    </citation>
    <scope>NUCLEOTIDE SEQUENCE [LARGE SCALE GENOMIC DNA]</scope>
    <source>
        <strain evidence="12">CGMCC 4.7645</strain>
    </source>
</reference>
<dbReference type="EC" id="2.7.13.3" evidence="2"/>
<dbReference type="SUPFAM" id="SSF55874">
    <property type="entry name" value="ATPase domain of HSP90 chaperone/DNA topoisomerase II/histidine kinase"/>
    <property type="match status" value="1"/>
</dbReference>
<feature type="transmembrane region" description="Helical" evidence="9">
    <location>
        <begin position="70"/>
        <end position="88"/>
    </location>
</feature>
<feature type="transmembrane region" description="Helical" evidence="9">
    <location>
        <begin position="325"/>
        <end position="343"/>
    </location>
</feature>
<feature type="transmembrane region" description="Helical" evidence="9">
    <location>
        <begin position="147"/>
        <end position="171"/>
    </location>
</feature>
<dbReference type="PANTHER" id="PTHR24421">
    <property type="entry name" value="NITRATE/NITRITE SENSOR PROTEIN NARX-RELATED"/>
    <property type="match status" value="1"/>
</dbReference>
<evidence type="ECO:0000256" key="5">
    <source>
        <dbReference type="ARBA" id="ARBA00022741"/>
    </source>
</evidence>
<sequence length="576" mass="61700">MPFSQRLSSAWRWLGLEGAVLLAALLCDLFIIFPAAFDDIGPKGRDLLLLPGMLAFGACALWGRRRPVKATFAGATVLVFSGLLDYMADVAAYSTLFRDVSLSETVAGLELVFLCVRRGRILNAFAAVSTLVFATLCAIVLRGHRTAAFGIENLITGGVLLAAVVVVGMRLRNTEPTDQPTRLSRLLNRQWPLIGGMCLPMFLDLYNMLQHGVRTLPLAALVVAAAAIAVISTRRPMPAALALCGVILLSAAAVQFVRTRSEFPAPSLPFTEVLAGLVVVVQLVRYLAPRRAWTIIGALSLSVAVSTALSIGRPSYDPTSGLRSLASYALLLLGIAVAVGLYFRARDSERAKVVEAAVTEAQTSERMALARELHDVVAHHVTGIVVQAQAAKMMGEQNPALAIQTLGQIEVAGTDALTAMRRLVRSMRSHDEESQLATTDLAADLRRLAETGHHGVPTVMDLRRLPPGVPHEVGRSALRLVQESLTNIGKHAPGATQAWVLAEVVSTDLHIKVIDNGRIAQAPPEAIERARNLSGGYGLVGMRERVELLRGRLVAGPVSEGWLVEAWLPLEGAPTA</sequence>
<keyword evidence="8" id="KW-0902">Two-component regulatory system</keyword>
<dbReference type="Pfam" id="PF07730">
    <property type="entry name" value="HisKA_3"/>
    <property type="match status" value="1"/>
</dbReference>
<dbReference type="Gene3D" id="3.30.565.10">
    <property type="entry name" value="Histidine kinase-like ATPase, C-terminal domain"/>
    <property type="match status" value="1"/>
</dbReference>
<keyword evidence="6 11" id="KW-0418">Kinase</keyword>
<protein>
    <recommendedName>
        <fullName evidence="2">histidine kinase</fullName>
        <ecNumber evidence="2">2.7.13.3</ecNumber>
    </recommendedName>
</protein>
<evidence type="ECO:0000256" key="3">
    <source>
        <dbReference type="ARBA" id="ARBA00022553"/>
    </source>
</evidence>
<evidence type="ECO:0000259" key="10">
    <source>
        <dbReference type="Pfam" id="PF07730"/>
    </source>
</evidence>
<feature type="transmembrane region" description="Helical" evidence="9">
    <location>
        <begin position="121"/>
        <end position="141"/>
    </location>
</feature>
<feature type="transmembrane region" description="Helical" evidence="9">
    <location>
        <begin position="12"/>
        <end position="35"/>
    </location>
</feature>